<evidence type="ECO:0000313" key="3">
    <source>
        <dbReference type="Proteomes" id="UP000785200"/>
    </source>
</evidence>
<feature type="compositionally biased region" description="Polar residues" evidence="1">
    <location>
        <begin position="45"/>
        <end position="59"/>
    </location>
</feature>
<dbReference type="SUPFAM" id="SSF52058">
    <property type="entry name" value="L domain-like"/>
    <property type="match status" value="1"/>
</dbReference>
<feature type="compositionally biased region" description="Basic and acidic residues" evidence="1">
    <location>
        <begin position="580"/>
        <end position="598"/>
    </location>
</feature>
<feature type="region of interest" description="Disordered" evidence="1">
    <location>
        <begin position="570"/>
        <end position="695"/>
    </location>
</feature>
<dbReference type="InterPro" id="IPR052109">
    <property type="entry name" value="SRRM_Domain-Containing"/>
</dbReference>
<proteinExistence type="predicted"/>
<reference evidence="2" key="1">
    <citation type="submission" date="2019-07" db="EMBL/GenBank/DDBJ databases">
        <title>Hyphodiscus hymeniophilus genome sequencing and assembly.</title>
        <authorList>
            <person name="Kramer G."/>
            <person name="Nodwell J."/>
        </authorList>
    </citation>
    <scope>NUCLEOTIDE SEQUENCE</scope>
    <source>
        <strain evidence="2">ATCC 34498</strain>
    </source>
</reference>
<organism evidence="2 3">
    <name type="scientific">Hyphodiscus hymeniophilus</name>
    <dbReference type="NCBI Taxonomy" id="353542"/>
    <lineage>
        <taxon>Eukaryota</taxon>
        <taxon>Fungi</taxon>
        <taxon>Dikarya</taxon>
        <taxon>Ascomycota</taxon>
        <taxon>Pezizomycotina</taxon>
        <taxon>Leotiomycetes</taxon>
        <taxon>Helotiales</taxon>
        <taxon>Hyphodiscaceae</taxon>
        <taxon>Hyphodiscus</taxon>
    </lineage>
</organism>
<protein>
    <submittedName>
        <fullName evidence="2">Uncharacterized protein</fullName>
    </submittedName>
</protein>
<feature type="compositionally biased region" description="Low complexity" evidence="1">
    <location>
        <begin position="603"/>
        <end position="616"/>
    </location>
</feature>
<feature type="region of interest" description="Disordered" evidence="1">
    <location>
        <begin position="763"/>
        <end position="790"/>
    </location>
</feature>
<dbReference type="PANTHER" id="PTHR34755">
    <property type="entry name" value="SERINE/ARGININE REPETITIVE MATRIX PROTEIN 3-RELATED"/>
    <property type="match status" value="1"/>
</dbReference>
<evidence type="ECO:0000256" key="1">
    <source>
        <dbReference type="SAM" id="MobiDB-lite"/>
    </source>
</evidence>
<feature type="compositionally biased region" description="Polar residues" evidence="1">
    <location>
        <begin position="617"/>
        <end position="630"/>
    </location>
</feature>
<feature type="compositionally biased region" description="Low complexity" evidence="1">
    <location>
        <begin position="14"/>
        <end position="25"/>
    </location>
</feature>
<feature type="compositionally biased region" description="Polar residues" evidence="1">
    <location>
        <begin position="66"/>
        <end position="76"/>
    </location>
</feature>
<name>A0A9P7AW65_9HELO</name>
<dbReference type="OrthoDB" id="5395390at2759"/>
<feature type="compositionally biased region" description="Acidic residues" evidence="1">
    <location>
        <begin position="33"/>
        <end position="44"/>
    </location>
</feature>
<dbReference type="Gene3D" id="3.80.10.10">
    <property type="entry name" value="Ribonuclease Inhibitor"/>
    <property type="match status" value="1"/>
</dbReference>
<evidence type="ECO:0000313" key="2">
    <source>
        <dbReference type="EMBL" id="KAG0648162.1"/>
    </source>
</evidence>
<feature type="compositionally biased region" description="Polar residues" evidence="1">
    <location>
        <begin position="666"/>
        <end position="676"/>
    </location>
</feature>
<comment type="caution">
    <text evidence="2">The sequence shown here is derived from an EMBL/GenBank/DDBJ whole genome shotgun (WGS) entry which is preliminary data.</text>
</comment>
<feature type="region of interest" description="Disordered" evidence="1">
    <location>
        <begin position="1"/>
        <end position="113"/>
    </location>
</feature>
<keyword evidence="3" id="KW-1185">Reference proteome</keyword>
<dbReference type="AlphaFoldDB" id="A0A9P7AW65"/>
<dbReference type="Proteomes" id="UP000785200">
    <property type="component" value="Unassembled WGS sequence"/>
</dbReference>
<feature type="compositionally biased region" description="Acidic residues" evidence="1">
    <location>
        <begin position="771"/>
        <end position="790"/>
    </location>
</feature>
<accession>A0A9P7AW65</accession>
<gene>
    <name evidence="2" type="ORF">D0Z07_6027</name>
</gene>
<sequence length="795" mass="90063">MAPSPPSRSRRSLRAPPRATRAQPAFSYAEPPSDTEIDADEDFPSDSSRSVDLNTSSFTRSRKPTKPQTRSALQSPSKKRYRSNADPDGQLAHTRPSKKARSTGPKPISHTKLRRVSYRRHERLLTFSFFSSLSLSSNIQTSGVIPPWQSLPYQILIQIMEYATYPLYDPHSFVPNPSGSWLLKVARLCRDFAEPAFTVLYNTPPLVPMDKAHKLVEILQADPRHLAFKYRQKVESLHIEVHQVAAYSLAGSGHLDLHGLIRSLPRLAELEFYHVKDMAPYRDLDVNLKWHYPEDLFDALEYVDPGADPEQGDKTSVCKLRSWRWSSRMAGKTFSVEKIRDIHLKPSFEGLRKIAFVNYQVPYVKANEEDPNHEKFLADSLSVLKNLEHLIFESSTMVNPTLLPLLPKNLRNLELINCWNVKAEEIADFLLSHGNQLRCLTLNHNQSLSLSFLPILGPACPKLQVLRMNLIYYQLHSSYRDSEPLYKDLILPGQVPVWPSTLRTIELTQLRQWQTEAAEMFFQSLLDSAADLPDLRKLTLQAILNIGWRDRASFRDKWLGSLDRVFKRVSSPPQQLTSLRKQDESFLDRSLPTKHEVQIQEPSTTMRRSARSSTGTNSESALSSNPTIVNEETETGKKPSKRKNKSKAGEGQPLPSRRSARAGIRQVTTYAESPENSDMEDFKSDAPSARDLSRSARAAREIASLKKWAGKDLLPSLPTHAQSEDESSSDTPLAQSKMKVKATEVIQGMCEVVDVRIDNLRPRETQVTEADFLDEEAPGDGDWNGDDDVDDVYAW</sequence>
<dbReference type="InterPro" id="IPR032675">
    <property type="entry name" value="LRR_dom_sf"/>
</dbReference>
<dbReference type="PANTHER" id="PTHR34755:SF4">
    <property type="entry name" value="F-BOX DOMAIN-CONTAINING PROTEIN"/>
    <property type="match status" value="1"/>
</dbReference>
<dbReference type="EMBL" id="VNKQ01000011">
    <property type="protein sequence ID" value="KAG0648162.1"/>
    <property type="molecule type" value="Genomic_DNA"/>
</dbReference>
<feature type="region of interest" description="Disordered" evidence="1">
    <location>
        <begin position="713"/>
        <end position="736"/>
    </location>
</feature>